<gene>
    <name evidence="1" type="ORF">D7Z96_18065</name>
</gene>
<proteinExistence type="predicted"/>
<dbReference type="SUPFAM" id="SSF102198">
    <property type="entry name" value="Putative cyclase"/>
    <property type="match status" value="1"/>
</dbReference>
<dbReference type="PANTHER" id="PTHR34861:SF11">
    <property type="entry name" value="CYCLASE"/>
    <property type="match status" value="1"/>
</dbReference>
<dbReference type="InterPro" id="IPR037175">
    <property type="entry name" value="KFase_sf"/>
</dbReference>
<dbReference type="EMBL" id="RBNH01000021">
    <property type="protein sequence ID" value="RKO20725.1"/>
    <property type="molecule type" value="Genomic_DNA"/>
</dbReference>
<sequence length="329" mass="35941">MRPLAGDEAYPAFAELLRREGALAGTSWGLFPDATRGTPSFITPQAVVEARNCIRTGRVFGLDYPADAFDPGMSLKRGAPRHTIYSSHPAHRDDFLDSYYLQGSSQIDGLRHRRADDVGFYNGTPDQRITEGTPDLGIQEWADSPIVGRGVLLDLAGYRAAQGNPIDHDAGEPLGLDLIQAVLDAQSAGLRQGDILMLHTGWSEWFLGLPAEEKQRMRESRRATGVAQSEEFVAWAWDQRLSLLAADNFAFECLPALPSSPYRESAPNDHGMMHQQLLAKLGMPLGELWRLGPLARHMRSAGQWDALITVKPLNITGGTGSPANATALM</sequence>
<comment type="caution">
    <text evidence="1">The sequence shown here is derived from an EMBL/GenBank/DDBJ whole genome shotgun (WGS) entry which is preliminary data.</text>
</comment>
<reference evidence="1 2" key="1">
    <citation type="submission" date="2018-10" db="EMBL/GenBank/DDBJ databases">
        <title>Genome-guide identification and characterization of bacteria that degrade polycyclic aromatic hydrocarbons and resist hexavalent chromium simultaneously.</title>
        <authorList>
            <person name="Feng H."/>
        </authorList>
    </citation>
    <scope>NUCLEOTIDE SEQUENCE [LARGE SCALE GENOMIC DNA]</scope>
    <source>
        <strain evidence="1 2">J015</strain>
    </source>
</reference>
<organism evidence="1 2">
    <name type="scientific">Pseudarthrobacter phenanthrenivorans</name>
    <name type="common">Arthrobacter phenanthrenivorans</name>
    <dbReference type="NCBI Taxonomy" id="361575"/>
    <lineage>
        <taxon>Bacteria</taxon>
        <taxon>Bacillati</taxon>
        <taxon>Actinomycetota</taxon>
        <taxon>Actinomycetes</taxon>
        <taxon>Micrococcales</taxon>
        <taxon>Micrococcaceae</taxon>
        <taxon>Pseudarthrobacter</taxon>
    </lineage>
</organism>
<reference evidence="2" key="2">
    <citation type="submission" date="2018-10" db="EMBL/GenBank/DDBJ databases">
        <authorList>
            <person name="Wang Y."/>
            <person name="Wang J."/>
            <person name="Yang X."/>
            <person name="Wang Z."/>
            <person name="Huang Y."/>
        </authorList>
    </citation>
    <scope>NUCLEOTIDE SEQUENCE [LARGE SCALE GENOMIC DNA]</scope>
    <source>
        <strain evidence="2">J015</strain>
    </source>
</reference>
<accession>A0A3B0FLJ6</accession>
<dbReference type="AlphaFoldDB" id="A0A3B0FLJ6"/>
<dbReference type="InterPro" id="IPR007325">
    <property type="entry name" value="KFase/CYL"/>
</dbReference>
<dbReference type="Gene3D" id="3.50.30.50">
    <property type="entry name" value="Putative cyclase"/>
    <property type="match status" value="1"/>
</dbReference>
<dbReference type="GO" id="GO:0019441">
    <property type="term" value="P:L-tryptophan catabolic process to kynurenine"/>
    <property type="evidence" value="ECO:0007669"/>
    <property type="project" value="InterPro"/>
</dbReference>
<name>A0A3B0FLJ6_PSEPS</name>
<dbReference type="RefSeq" id="WP_120693417.1">
    <property type="nucleotide sequence ID" value="NZ_RBNH01000021.1"/>
</dbReference>
<dbReference type="Pfam" id="PF04199">
    <property type="entry name" value="Cyclase"/>
    <property type="match status" value="1"/>
</dbReference>
<evidence type="ECO:0000313" key="2">
    <source>
        <dbReference type="Proteomes" id="UP000273159"/>
    </source>
</evidence>
<protein>
    <submittedName>
        <fullName evidence="1">Cyclase family protein</fullName>
    </submittedName>
</protein>
<dbReference type="GO" id="GO:0004061">
    <property type="term" value="F:arylformamidase activity"/>
    <property type="evidence" value="ECO:0007669"/>
    <property type="project" value="InterPro"/>
</dbReference>
<dbReference type="PANTHER" id="PTHR34861">
    <property type="match status" value="1"/>
</dbReference>
<dbReference type="Proteomes" id="UP000273159">
    <property type="component" value="Unassembled WGS sequence"/>
</dbReference>
<evidence type="ECO:0000313" key="1">
    <source>
        <dbReference type="EMBL" id="RKO20725.1"/>
    </source>
</evidence>